<protein>
    <submittedName>
        <fullName evidence="2">Serine hydrolase</fullName>
        <ecNumber evidence="2">3.-.-.-</ecNumber>
    </submittedName>
</protein>
<evidence type="ECO:0000313" key="3">
    <source>
        <dbReference type="Proteomes" id="UP001253848"/>
    </source>
</evidence>
<dbReference type="PANTHER" id="PTHR43283">
    <property type="entry name" value="BETA-LACTAMASE-RELATED"/>
    <property type="match status" value="1"/>
</dbReference>
<keyword evidence="3" id="KW-1185">Reference proteome</keyword>
<dbReference type="PANTHER" id="PTHR43283:SF7">
    <property type="entry name" value="BETA-LACTAMASE-RELATED DOMAIN-CONTAINING PROTEIN"/>
    <property type="match status" value="1"/>
</dbReference>
<accession>A0ABU3DV21</accession>
<dbReference type="Pfam" id="PF00144">
    <property type="entry name" value="Beta-lactamase"/>
    <property type="match status" value="1"/>
</dbReference>
<proteinExistence type="predicted"/>
<gene>
    <name evidence="2" type="ORF">RM541_11205</name>
</gene>
<reference evidence="2 3" key="1">
    <citation type="submission" date="2023-09" db="EMBL/GenBank/DDBJ databases">
        <authorList>
            <person name="Rey-Velasco X."/>
        </authorList>
    </citation>
    <scope>NUCLEOTIDE SEQUENCE [LARGE SCALE GENOMIC DNA]</scope>
    <source>
        <strain evidence="2 3">F225</strain>
    </source>
</reference>
<dbReference type="InterPro" id="IPR001466">
    <property type="entry name" value="Beta-lactam-related"/>
</dbReference>
<feature type="domain" description="Beta-lactamase-related" evidence="1">
    <location>
        <begin position="164"/>
        <end position="426"/>
    </location>
</feature>
<dbReference type="SUPFAM" id="SSF56601">
    <property type="entry name" value="beta-lactamase/transpeptidase-like"/>
    <property type="match status" value="1"/>
</dbReference>
<dbReference type="InterPro" id="IPR012338">
    <property type="entry name" value="Beta-lactam/transpept-like"/>
</dbReference>
<evidence type="ECO:0000259" key="1">
    <source>
        <dbReference type="Pfam" id="PF00144"/>
    </source>
</evidence>
<dbReference type="Gene3D" id="3.40.710.10">
    <property type="entry name" value="DD-peptidase/beta-lactamase superfamily"/>
    <property type="match status" value="1"/>
</dbReference>
<dbReference type="GO" id="GO:0016787">
    <property type="term" value="F:hydrolase activity"/>
    <property type="evidence" value="ECO:0007669"/>
    <property type="project" value="UniProtKB-KW"/>
</dbReference>
<dbReference type="RefSeq" id="WP_311500236.1">
    <property type="nucleotide sequence ID" value="NZ_JAVRHN010000007.1"/>
</dbReference>
<dbReference type="InterPro" id="IPR050789">
    <property type="entry name" value="Diverse_Enzym_Activities"/>
</dbReference>
<dbReference type="EC" id="3.-.-.-" evidence="2"/>
<sequence>MNKKLKYGLLLGFPSLAYFVYRNFPKLNILTGFAAKNVCSCTFEAGRELKSIEAGDNNFLPVFYAKNEINYEAKSVSSTIFGLKKRTSVYKEGIGSILLPENTPEAVPKLPVPNRQNFNLDLPYPFGQRQPENANFRTINREALKLAVENAFDAEDSNYQKTRAVLVLHKNKLIEEKYAPEFSSNTKFLGWSMTKSVTSAILGILEKKGKISLSQDHLFKEWEDDERSKITLNNLLQMNSGLEWEEDYTKISDVTKMLFIEGDMPGVQIKKPLKGEPDNSWNYSSGTTNLLSRFIRDQFATHQEYMDFWYSELIDKIGMHSMTIEPDLEGNYIGSSYGWATARDWAKFGLLYLNKGNWNGEQILNESWVDYTAQPTHGSNGEYGAHFWLNAEALYPDVPKDMFSCNGFQGQYIFIIPSKDLVVVRFGLTESPDFDINNFLKEIIDAFK</sequence>
<name>A0ABU3DV21_9FLAO</name>
<organism evidence="2 3">
    <name type="scientific">Autumnicola psychrophila</name>
    <dbReference type="NCBI Taxonomy" id="3075592"/>
    <lineage>
        <taxon>Bacteria</taxon>
        <taxon>Pseudomonadati</taxon>
        <taxon>Bacteroidota</taxon>
        <taxon>Flavobacteriia</taxon>
        <taxon>Flavobacteriales</taxon>
        <taxon>Flavobacteriaceae</taxon>
        <taxon>Autumnicola</taxon>
    </lineage>
</organism>
<dbReference type="EMBL" id="JAVRHN010000007">
    <property type="protein sequence ID" value="MDT0686937.1"/>
    <property type="molecule type" value="Genomic_DNA"/>
</dbReference>
<evidence type="ECO:0000313" key="2">
    <source>
        <dbReference type="EMBL" id="MDT0686937.1"/>
    </source>
</evidence>
<keyword evidence="2" id="KW-0378">Hydrolase</keyword>
<dbReference type="Proteomes" id="UP001253848">
    <property type="component" value="Unassembled WGS sequence"/>
</dbReference>
<comment type="caution">
    <text evidence="2">The sequence shown here is derived from an EMBL/GenBank/DDBJ whole genome shotgun (WGS) entry which is preliminary data.</text>
</comment>